<dbReference type="InterPro" id="IPR035906">
    <property type="entry name" value="MetI-like_sf"/>
</dbReference>
<evidence type="ECO:0000256" key="5">
    <source>
        <dbReference type="SAM" id="Phobius"/>
    </source>
</evidence>
<protein>
    <submittedName>
        <fullName evidence="7">ABC transporter permease</fullName>
    </submittedName>
</protein>
<dbReference type="PANTHER" id="PTHR43632">
    <property type="entry name" value="PERMEASE COMPONENT OF TUNGSTATE ABC TRANSPORTER"/>
    <property type="match status" value="1"/>
</dbReference>
<sequence length="220" mass="23288">MATLLDATAEALTLLFSGDTALWEIVGISFEVSALALLIATPPALLLAFALAYGQFPGRRLTIALFSTLLSVPTVVIGLTLYLLLSRQGPLGEWHLLFTQTAMVLGQIVLAFPMLVSIGHSALQGADRRAWETARTLGASRGRALLTVTYEVRFGLLAAVLASFGRIISEVGASMMLGGNILHHTRNIPTAIALETSKGEFAQGIALGMVLLVLAFTLNA</sequence>
<proteinExistence type="predicted"/>
<dbReference type="InterPro" id="IPR049783">
    <property type="entry name" value="ABC_perm_TupB-like"/>
</dbReference>
<feature type="transmembrane region" description="Helical" evidence="5">
    <location>
        <begin position="61"/>
        <end position="84"/>
    </location>
</feature>
<dbReference type="InterPro" id="IPR000515">
    <property type="entry name" value="MetI-like"/>
</dbReference>
<feature type="domain" description="ABC transmembrane type-1" evidence="6">
    <location>
        <begin position="26"/>
        <end position="220"/>
    </location>
</feature>
<dbReference type="Gene3D" id="1.10.3720.10">
    <property type="entry name" value="MetI-like"/>
    <property type="match status" value="1"/>
</dbReference>
<evidence type="ECO:0000259" key="6">
    <source>
        <dbReference type="PROSITE" id="PS50928"/>
    </source>
</evidence>
<dbReference type="AlphaFoldDB" id="A0A1Y1Q7A6"/>
<dbReference type="SUPFAM" id="SSF161098">
    <property type="entry name" value="MetI-like"/>
    <property type="match status" value="1"/>
</dbReference>
<feature type="transmembrane region" description="Helical" evidence="5">
    <location>
        <begin position="201"/>
        <end position="218"/>
    </location>
</feature>
<keyword evidence="3 5" id="KW-1133">Transmembrane helix</keyword>
<dbReference type="Proteomes" id="UP000192491">
    <property type="component" value="Unassembled WGS sequence"/>
</dbReference>
<dbReference type="PROSITE" id="PS50928">
    <property type="entry name" value="ABC_TM1"/>
    <property type="match status" value="1"/>
</dbReference>
<evidence type="ECO:0000256" key="2">
    <source>
        <dbReference type="ARBA" id="ARBA00022692"/>
    </source>
</evidence>
<dbReference type="PANTHER" id="PTHR43632:SF1">
    <property type="entry name" value="PERMEASE COMPONENT OF TUNGSTATE ABC TRANSPORTER"/>
    <property type="match status" value="1"/>
</dbReference>
<feature type="transmembrane region" description="Helical" evidence="5">
    <location>
        <begin position="32"/>
        <end position="54"/>
    </location>
</feature>
<evidence type="ECO:0000256" key="4">
    <source>
        <dbReference type="ARBA" id="ARBA00023136"/>
    </source>
</evidence>
<evidence type="ECO:0000313" key="7">
    <source>
        <dbReference type="EMBL" id="OQW98119.1"/>
    </source>
</evidence>
<comment type="caution">
    <text evidence="7">The sequence shown here is derived from an EMBL/GenBank/DDBJ whole genome shotgun (WGS) entry which is preliminary data.</text>
</comment>
<feature type="non-terminal residue" evidence="7">
    <location>
        <position position="220"/>
    </location>
</feature>
<feature type="transmembrane region" description="Helical" evidence="5">
    <location>
        <begin position="104"/>
        <end position="123"/>
    </location>
</feature>
<feature type="transmembrane region" description="Helical" evidence="5">
    <location>
        <begin position="144"/>
        <end position="168"/>
    </location>
</feature>
<dbReference type="EMBL" id="MTEJ01000776">
    <property type="protein sequence ID" value="OQW98119.1"/>
    <property type="molecule type" value="Genomic_DNA"/>
</dbReference>
<dbReference type="CDD" id="cd06261">
    <property type="entry name" value="TM_PBP2"/>
    <property type="match status" value="1"/>
</dbReference>
<name>A0A1Y1Q7A6_9GAMM</name>
<evidence type="ECO:0000313" key="8">
    <source>
        <dbReference type="Proteomes" id="UP000192491"/>
    </source>
</evidence>
<accession>A0A1Y1Q7A6</accession>
<gene>
    <name evidence="7" type="ORF">BWK73_53295</name>
</gene>
<reference evidence="7 8" key="1">
    <citation type="submission" date="2017-01" db="EMBL/GenBank/DDBJ databases">
        <title>Novel large sulfur bacteria in the metagenomes of groundwater-fed chemosynthetic microbial mats in the Lake Huron basin.</title>
        <authorList>
            <person name="Sharrar A.M."/>
            <person name="Flood B.E."/>
            <person name="Bailey J.V."/>
            <person name="Jones D.S."/>
            <person name="Biddanda B."/>
            <person name="Ruberg S.A."/>
            <person name="Marcus D.N."/>
            <person name="Dick G.J."/>
        </authorList>
    </citation>
    <scope>NUCLEOTIDE SEQUENCE [LARGE SCALE GENOMIC DNA]</scope>
    <source>
        <strain evidence="7">A8</strain>
    </source>
</reference>
<dbReference type="GO" id="GO:0055085">
    <property type="term" value="P:transmembrane transport"/>
    <property type="evidence" value="ECO:0007669"/>
    <property type="project" value="InterPro"/>
</dbReference>
<dbReference type="NCBIfam" id="NF038017">
    <property type="entry name" value="ABC_perm1"/>
    <property type="match status" value="1"/>
</dbReference>
<dbReference type="GO" id="GO:0005886">
    <property type="term" value="C:plasma membrane"/>
    <property type="evidence" value="ECO:0007669"/>
    <property type="project" value="UniProtKB-SubCell"/>
</dbReference>
<keyword evidence="4 5" id="KW-0472">Membrane</keyword>
<evidence type="ECO:0000256" key="1">
    <source>
        <dbReference type="ARBA" id="ARBA00004651"/>
    </source>
</evidence>
<comment type="subcellular location">
    <subcellularLocation>
        <location evidence="1">Cell membrane</location>
        <topology evidence="1">Multi-pass membrane protein</topology>
    </subcellularLocation>
</comment>
<evidence type="ECO:0000256" key="3">
    <source>
        <dbReference type="ARBA" id="ARBA00022989"/>
    </source>
</evidence>
<keyword evidence="2 5" id="KW-0812">Transmembrane</keyword>
<organism evidence="7 8">
    <name type="scientific">Thiothrix lacustris</name>
    <dbReference type="NCBI Taxonomy" id="525917"/>
    <lineage>
        <taxon>Bacteria</taxon>
        <taxon>Pseudomonadati</taxon>
        <taxon>Pseudomonadota</taxon>
        <taxon>Gammaproteobacteria</taxon>
        <taxon>Thiotrichales</taxon>
        <taxon>Thiotrichaceae</taxon>
        <taxon>Thiothrix</taxon>
    </lineage>
</organism>